<organism evidence="2 3">
    <name type="scientific">Cellulomonas gelida</name>
    <dbReference type="NCBI Taxonomy" id="1712"/>
    <lineage>
        <taxon>Bacteria</taxon>
        <taxon>Bacillati</taxon>
        <taxon>Actinomycetota</taxon>
        <taxon>Actinomycetes</taxon>
        <taxon>Micrococcales</taxon>
        <taxon>Cellulomonadaceae</taxon>
        <taxon>Cellulomonas</taxon>
    </lineage>
</organism>
<protein>
    <recommendedName>
        <fullName evidence="1">DUF4180 domain-containing protein</fullName>
    </recommendedName>
</protein>
<proteinExistence type="predicted"/>
<accession>A0A4Y3KJ72</accession>
<dbReference type="InterPro" id="IPR025438">
    <property type="entry name" value="DUF4180"/>
</dbReference>
<name>A0A4Y3KJ72_9CELL</name>
<dbReference type="AlphaFoldDB" id="A0A4Y3KJ72"/>
<sequence>MQVEVIGDHRVLVLPGSGPSLGVAQATDLIGDAWGYDASVVAVPIERLDPAFFQLRSGVAGEIAQKLVNYHLHLVVVGDVSEQVAASESLRAYVTESNRGRHVWFVANDDELTRRLAG</sequence>
<gene>
    <name evidence="2" type="ORF">CGE01nite_06750</name>
</gene>
<reference evidence="2 3" key="1">
    <citation type="submission" date="2019-06" db="EMBL/GenBank/DDBJ databases">
        <title>Whole genome shotgun sequence of Cellulomonas gelida NBRC 3748.</title>
        <authorList>
            <person name="Hosoyama A."/>
            <person name="Uohara A."/>
            <person name="Ohji S."/>
            <person name="Ichikawa N."/>
        </authorList>
    </citation>
    <scope>NUCLEOTIDE SEQUENCE [LARGE SCALE GENOMIC DNA]</scope>
    <source>
        <strain evidence="2 3">NBRC 3748</strain>
    </source>
</reference>
<dbReference type="RefSeq" id="WP_048344358.1">
    <property type="nucleotide sequence ID" value="NZ_BJLQ01000004.1"/>
</dbReference>
<comment type="caution">
    <text evidence="2">The sequence shown here is derived from an EMBL/GenBank/DDBJ whole genome shotgun (WGS) entry which is preliminary data.</text>
</comment>
<evidence type="ECO:0000313" key="3">
    <source>
        <dbReference type="Proteomes" id="UP000320461"/>
    </source>
</evidence>
<evidence type="ECO:0000259" key="1">
    <source>
        <dbReference type="Pfam" id="PF13788"/>
    </source>
</evidence>
<dbReference type="OrthoDB" id="8595425at2"/>
<dbReference type="Pfam" id="PF13788">
    <property type="entry name" value="DUF4180"/>
    <property type="match status" value="1"/>
</dbReference>
<evidence type="ECO:0000313" key="2">
    <source>
        <dbReference type="EMBL" id="GEA83424.1"/>
    </source>
</evidence>
<keyword evidence="3" id="KW-1185">Reference proteome</keyword>
<dbReference type="Proteomes" id="UP000320461">
    <property type="component" value="Unassembled WGS sequence"/>
</dbReference>
<dbReference type="EMBL" id="BJLQ01000004">
    <property type="protein sequence ID" value="GEA83424.1"/>
    <property type="molecule type" value="Genomic_DNA"/>
</dbReference>
<feature type="domain" description="DUF4180" evidence="1">
    <location>
        <begin position="9"/>
        <end position="116"/>
    </location>
</feature>